<dbReference type="AlphaFoldDB" id="A0A5Q0TN54"/>
<dbReference type="SUPFAM" id="SSF110849">
    <property type="entry name" value="ParB/Sulfiredoxin"/>
    <property type="match status" value="1"/>
</dbReference>
<proteinExistence type="predicted"/>
<accession>A0A5Q0TN54</accession>
<evidence type="ECO:0000313" key="2">
    <source>
        <dbReference type="Proteomes" id="UP000348942"/>
    </source>
</evidence>
<dbReference type="Pfam" id="PF08857">
    <property type="entry name" value="ParBc_2"/>
    <property type="match status" value="1"/>
</dbReference>
<gene>
    <name evidence="1" type="ORF">GFB47_14675</name>
</gene>
<evidence type="ECO:0000313" key="1">
    <source>
        <dbReference type="EMBL" id="QGA66939.1"/>
    </source>
</evidence>
<organism evidence="1 2">
    <name type="scientific">Vibrio algicola</name>
    <dbReference type="NCBI Taxonomy" id="2662262"/>
    <lineage>
        <taxon>Bacteria</taxon>
        <taxon>Pseudomonadati</taxon>
        <taxon>Pseudomonadota</taxon>
        <taxon>Gammaproteobacteria</taxon>
        <taxon>Vibrionales</taxon>
        <taxon>Vibrionaceae</taxon>
        <taxon>Vibrio</taxon>
    </lineage>
</organism>
<name>A0A5Q0TN54_9VIBR</name>
<dbReference type="CDD" id="cd16390">
    <property type="entry name" value="ParB_N_Srx_like"/>
    <property type="match status" value="1"/>
</dbReference>
<protein>
    <submittedName>
        <fullName evidence="1">Chromosome partitioning protein ParB</fullName>
    </submittedName>
</protein>
<reference evidence="1 2" key="1">
    <citation type="submission" date="2019-10" db="EMBL/GenBank/DDBJ databases">
        <title>Vibrio sp. nov., isolated from Coralline algae surface.</title>
        <authorList>
            <person name="Geng Y."/>
            <person name="Zhang X."/>
        </authorList>
    </citation>
    <scope>NUCLEOTIDE SEQUENCE [LARGE SCALE GENOMIC DNA]</scope>
    <source>
        <strain evidence="1 2">SM1977</strain>
    </source>
</reference>
<dbReference type="EMBL" id="CP045700">
    <property type="protein sequence ID" value="QGA66939.1"/>
    <property type="molecule type" value="Genomic_DNA"/>
</dbReference>
<sequence length="267" mass="29888">MRSSHVNNGLKRIILTVAAFLLPVALVSAKQNIPHSEGDVVSVSLGDLHPTQALIGRDQVLYKLANYQKKPKNLFDDVCEANGQKGIKDFDQNSKPNKLDSFTCLESIGREKSALKTVVIAPNGQLYLTDGHHTFTTFWAMPNGGPDFPIHVLIAKDYRNGEANLQSGVSAQKKQMTEFWQQMQQDKNTWLFNVAGDAITPQELPKQLDLKQFQDSPMRSMLYFTKGVSWDKPDVAVPFLEFYWAKALSLQLAENRDDLTTESGFVA</sequence>
<keyword evidence="2" id="KW-1185">Reference proteome</keyword>
<dbReference type="InterPro" id="IPR014956">
    <property type="entry name" value="ParBc_2"/>
</dbReference>
<dbReference type="InterPro" id="IPR036086">
    <property type="entry name" value="ParB/Sulfiredoxin_sf"/>
</dbReference>
<dbReference type="Gene3D" id="3.90.1530.10">
    <property type="entry name" value="Conserved hypothetical protein from pyrococcus furiosus pfu- 392566-001, ParB domain"/>
    <property type="match status" value="1"/>
</dbReference>
<dbReference type="Proteomes" id="UP000348942">
    <property type="component" value="Chromosome 2"/>
</dbReference>